<comment type="caution">
    <text evidence="1">The sequence shown here is derived from an EMBL/GenBank/DDBJ whole genome shotgun (WGS) entry which is preliminary data.</text>
</comment>
<proteinExistence type="predicted"/>
<reference evidence="1 2" key="1">
    <citation type="journal article" date="2018" name="Nat. Biotechnol.">
        <title>A standardized bacterial taxonomy based on genome phylogeny substantially revises the tree of life.</title>
        <authorList>
            <person name="Parks D.H."/>
            <person name="Chuvochina M."/>
            <person name="Waite D.W."/>
            <person name="Rinke C."/>
            <person name="Skarshewski A."/>
            <person name="Chaumeil P.A."/>
            <person name="Hugenholtz P."/>
        </authorList>
    </citation>
    <scope>NUCLEOTIDE SEQUENCE [LARGE SCALE GENOMIC DNA]</scope>
    <source>
        <strain evidence="1">UBA9667</strain>
    </source>
</reference>
<protein>
    <submittedName>
        <fullName evidence="1">Uncharacterized protein</fullName>
    </submittedName>
</protein>
<evidence type="ECO:0000313" key="2">
    <source>
        <dbReference type="Proteomes" id="UP000263098"/>
    </source>
</evidence>
<organism evidence="1 2">
    <name type="scientific">Bacteroides graminisolvens</name>
    <dbReference type="NCBI Taxonomy" id="477666"/>
    <lineage>
        <taxon>Bacteria</taxon>
        <taxon>Pseudomonadati</taxon>
        <taxon>Bacteroidota</taxon>
        <taxon>Bacteroidia</taxon>
        <taxon>Bacteroidales</taxon>
        <taxon>Bacteroidaceae</taxon>
        <taxon>Bacteroides</taxon>
    </lineage>
</organism>
<evidence type="ECO:0000313" key="1">
    <source>
        <dbReference type="EMBL" id="HCK25454.1"/>
    </source>
</evidence>
<accession>A0A3D2SI02</accession>
<sequence>MRNRKTNKKLDYETRLMNSSVNAILHFMHVIASHAPFSKREMVLSGGSSSKSIRKNGKSITPYITTIHKNVLCCLNEMEYTFFFIRLLRTMLEVIRNRKNLVLIIVDEEDMKKYSKSQVILKKKVRKRRKW</sequence>
<gene>
    <name evidence="1" type="ORF">DHW31_11935</name>
</gene>
<dbReference type="Proteomes" id="UP000263098">
    <property type="component" value="Unassembled WGS sequence"/>
</dbReference>
<dbReference type="AlphaFoldDB" id="A0A3D2SI02"/>
<dbReference type="EMBL" id="DPVG01000442">
    <property type="protein sequence ID" value="HCK25454.1"/>
    <property type="molecule type" value="Genomic_DNA"/>
</dbReference>
<name>A0A3D2SI02_9BACE</name>